<keyword evidence="1" id="KW-0472">Membrane</keyword>
<dbReference type="OrthoDB" id="2333081at2759"/>
<feature type="transmembrane region" description="Helical" evidence="1">
    <location>
        <begin position="178"/>
        <end position="196"/>
    </location>
</feature>
<feature type="transmembrane region" description="Helical" evidence="1">
    <location>
        <begin position="7"/>
        <end position="29"/>
    </location>
</feature>
<evidence type="ECO:0000313" key="3">
    <source>
        <dbReference type="Proteomes" id="UP000789342"/>
    </source>
</evidence>
<dbReference type="AlphaFoldDB" id="A0A9N9GDW2"/>
<sequence length="345" mass="39462">MDTYSKYHMFIPIIFAILIFILLQTQIASYWPDPSTHKEKYTGIPGVDYLLKIFVPFFTDALNDPTGLLLSQLGAPLGLVLFFNVALEASDPGVSGWITHYSLLVIAIQLLGGGNLLKCLTDYRLRIPAWIASENKKAEREDVPLNPDRVKGIFTGLFTLVIISIVAMSFFTNPTLQKWSIIFFQVSPLLAALFWVRKPKAFIDNSENPSVSDDGYKQVAIYYLIIFGLSIYSWVFFWVHAVDNNFLYLRTPFEQFFNGELIGATGFFIIDFAAIIASFSYWVFLLEEAKFTPRFWKFTWQNLILSPTGALALYGYDRYLEKTRKAIARSGSRYDSEQNERVPLF</sequence>
<keyword evidence="3" id="KW-1185">Reference proteome</keyword>
<feature type="transmembrane region" description="Helical" evidence="1">
    <location>
        <begin position="298"/>
        <end position="316"/>
    </location>
</feature>
<keyword evidence="1" id="KW-1133">Transmembrane helix</keyword>
<accession>A0A9N9GDW2</accession>
<dbReference type="Proteomes" id="UP000789342">
    <property type="component" value="Unassembled WGS sequence"/>
</dbReference>
<feature type="transmembrane region" description="Helical" evidence="1">
    <location>
        <begin position="220"/>
        <end position="241"/>
    </location>
</feature>
<keyword evidence="1" id="KW-0812">Transmembrane</keyword>
<feature type="non-terminal residue" evidence="2">
    <location>
        <position position="345"/>
    </location>
</feature>
<evidence type="ECO:0000313" key="2">
    <source>
        <dbReference type="EMBL" id="CAG8600485.1"/>
    </source>
</evidence>
<organism evidence="2 3">
    <name type="scientific">Acaulospora morrowiae</name>
    <dbReference type="NCBI Taxonomy" id="94023"/>
    <lineage>
        <taxon>Eukaryota</taxon>
        <taxon>Fungi</taxon>
        <taxon>Fungi incertae sedis</taxon>
        <taxon>Mucoromycota</taxon>
        <taxon>Glomeromycotina</taxon>
        <taxon>Glomeromycetes</taxon>
        <taxon>Diversisporales</taxon>
        <taxon>Acaulosporaceae</taxon>
        <taxon>Acaulospora</taxon>
    </lineage>
</organism>
<protein>
    <submittedName>
        <fullName evidence="2">361_t:CDS:1</fullName>
    </submittedName>
</protein>
<feature type="transmembrane region" description="Helical" evidence="1">
    <location>
        <begin position="98"/>
        <end position="117"/>
    </location>
</feature>
<feature type="transmembrane region" description="Helical" evidence="1">
    <location>
        <begin position="153"/>
        <end position="172"/>
    </location>
</feature>
<feature type="transmembrane region" description="Helical" evidence="1">
    <location>
        <begin position="66"/>
        <end position="86"/>
    </location>
</feature>
<dbReference type="EMBL" id="CAJVPV010006120">
    <property type="protein sequence ID" value="CAG8600485.1"/>
    <property type="molecule type" value="Genomic_DNA"/>
</dbReference>
<gene>
    <name evidence="2" type="ORF">AMORRO_LOCUS7762</name>
</gene>
<reference evidence="2" key="1">
    <citation type="submission" date="2021-06" db="EMBL/GenBank/DDBJ databases">
        <authorList>
            <person name="Kallberg Y."/>
            <person name="Tangrot J."/>
            <person name="Rosling A."/>
        </authorList>
    </citation>
    <scope>NUCLEOTIDE SEQUENCE</scope>
    <source>
        <strain evidence="2">CL551</strain>
    </source>
</reference>
<evidence type="ECO:0000256" key="1">
    <source>
        <dbReference type="SAM" id="Phobius"/>
    </source>
</evidence>
<comment type="caution">
    <text evidence="2">The sequence shown here is derived from an EMBL/GenBank/DDBJ whole genome shotgun (WGS) entry which is preliminary data.</text>
</comment>
<feature type="transmembrane region" description="Helical" evidence="1">
    <location>
        <begin position="261"/>
        <end position="286"/>
    </location>
</feature>
<proteinExistence type="predicted"/>
<name>A0A9N9GDW2_9GLOM</name>